<evidence type="ECO:0000256" key="1">
    <source>
        <dbReference type="ARBA" id="ARBA00009013"/>
    </source>
</evidence>
<feature type="domain" description="STAS" evidence="3">
    <location>
        <begin position="15"/>
        <end position="113"/>
    </location>
</feature>
<dbReference type="Pfam" id="PF01740">
    <property type="entry name" value="STAS"/>
    <property type="match status" value="1"/>
</dbReference>
<evidence type="ECO:0000256" key="2">
    <source>
        <dbReference type="RuleBase" id="RU003749"/>
    </source>
</evidence>
<dbReference type="NCBIfam" id="TIGR00377">
    <property type="entry name" value="ant_ant_sig"/>
    <property type="match status" value="1"/>
</dbReference>
<protein>
    <recommendedName>
        <fullName evidence="2">Anti-sigma factor antagonist</fullName>
    </recommendedName>
</protein>
<dbReference type="GO" id="GO:0043856">
    <property type="term" value="F:anti-sigma factor antagonist activity"/>
    <property type="evidence" value="ECO:0007669"/>
    <property type="project" value="InterPro"/>
</dbReference>
<dbReference type="CDD" id="cd07043">
    <property type="entry name" value="STAS_anti-anti-sigma_factors"/>
    <property type="match status" value="1"/>
</dbReference>
<organism evidence="4">
    <name type="scientific">Mycobacterium sp. (strain MCS)</name>
    <dbReference type="NCBI Taxonomy" id="164756"/>
    <lineage>
        <taxon>Bacteria</taxon>
        <taxon>Bacillati</taxon>
        <taxon>Actinomycetota</taxon>
        <taxon>Actinomycetes</taxon>
        <taxon>Mycobacteriales</taxon>
        <taxon>Mycobacteriaceae</taxon>
        <taxon>Mycobacterium</taxon>
    </lineage>
</organism>
<comment type="similarity">
    <text evidence="1 2">Belongs to the anti-sigma-factor antagonist family.</text>
</comment>
<dbReference type="AlphaFoldDB" id="A0A5Q5BRZ8"/>
<dbReference type="InterPro" id="IPR003658">
    <property type="entry name" value="Anti-sigma_ant"/>
</dbReference>
<evidence type="ECO:0000313" key="4">
    <source>
        <dbReference type="EMBL" id="ABG11261.1"/>
    </source>
</evidence>
<dbReference type="EMBL" id="CP000384">
    <property type="protein sequence ID" value="ABG11261.1"/>
    <property type="molecule type" value="Genomic_DNA"/>
</dbReference>
<sequence length="115" mass="12306">MDGQNFGVEQWHGRVAVIRATGAVDMLTAPHLEIAIRAAREKRPTGLIVDLSDAEFLSSAGMQVLVTTHEELTPGARFAVVAEGPGTSRPLKITGLTDFIELFSTLDAALNTFAE</sequence>
<proteinExistence type="inferred from homology"/>
<dbReference type="KEGG" id="mmc:Mmcs_5157"/>
<dbReference type="InterPro" id="IPR002645">
    <property type="entry name" value="STAS_dom"/>
</dbReference>
<dbReference type="PANTHER" id="PTHR33495">
    <property type="entry name" value="ANTI-SIGMA FACTOR ANTAGONIST TM_1081-RELATED-RELATED"/>
    <property type="match status" value="1"/>
</dbReference>
<accession>A0A5Q5BRZ8</accession>
<dbReference type="SUPFAM" id="SSF52091">
    <property type="entry name" value="SpoIIaa-like"/>
    <property type="match status" value="1"/>
</dbReference>
<dbReference type="InterPro" id="IPR036513">
    <property type="entry name" value="STAS_dom_sf"/>
</dbReference>
<dbReference type="PANTHER" id="PTHR33495:SF13">
    <property type="entry name" value="ANTI-SIGMA-F FACTOR ANTAGONIST RSFB"/>
    <property type="match status" value="1"/>
</dbReference>
<gene>
    <name evidence="4" type="ordered locus">Mmcs_5157</name>
</gene>
<dbReference type="PROSITE" id="PS50801">
    <property type="entry name" value="STAS"/>
    <property type="match status" value="1"/>
</dbReference>
<evidence type="ECO:0000259" key="3">
    <source>
        <dbReference type="PROSITE" id="PS50801"/>
    </source>
</evidence>
<reference evidence="4" key="1">
    <citation type="submission" date="2006-06" db="EMBL/GenBank/DDBJ databases">
        <title>Complete sequence of chromosome of Mycobacterium sp. MCS.</title>
        <authorList>
            <consortium name="US DOE Joint Genome Institute"/>
            <person name="Copeland A."/>
            <person name="Lucas S."/>
            <person name="Lapidus A."/>
            <person name="Barry K."/>
            <person name="Detter J.C."/>
            <person name="Glavina del Rio T."/>
            <person name="Hammon N."/>
            <person name="Israni S."/>
            <person name="Dalin E."/>
            <person name="Tice H."/>
            <person name="Pitluck S."/>
            <person name="Martinez M."/>
            <person name="Schmutz J."/>
            <person name="Larimer F."/>
            <person name="Land M."/>
            <person name="Hauser L."/>
            <person name="Kyrpides N."/>
            <person name="Kim E."/>
            <person name="Miller C.D."/>
            <person name="Hughes J.E."/>
            <person name="Anderson A.J."/>
            <person name="Sims R.C."/>
            <person name="Richardson P."/>
        </authorList>
    </citation>
    <scope>NUCLEOTIDE SEQUENCE [LARGE SCALE GENOMIC DNA]</scope>
    <source>
        <strain evidence="4">MCS</strain>
    </source>
</reference>
<name>A0A5Q5BRZ8_MYCSS</name>
<dbReference type="Gene3D" id="3.30.750.24">
    <property type="entry name" value="STAS domain"/>
    <property type="match status" value="1"/>
</dbReference>